<feature type="domain" description="ABC transmembrane type-1" evidence="17">
    <location>
        <begin position="739"/>
        <end position="1029"/>
    </location>
</feature>
<evidence type="ECO:0000259" key="16">
    <source>
        <dbReference type="PROSITE" id="PS50893"/>
    </source>
</evidence>
<dbReference type="GO" id="GO:0016887">
    <property type="term" value="F:ATP hydrolysis activity"/>
    <property type="evidence" value="ECO:0007669"/>
    <property type="project" value="InterPro"/>
</dbReference>
<feature type="region of interest" description="Disordered" evidence="14">
    <location>
        <begin position="25"/>
        <end position="47"/>
    </location>
</feature>
<feature type="domain" description="ABC transmembrane type-1" evidence="17">
    <location>
        <begin position="118"/>
        <end position="384"/>
    </location>
</feature>
<reference evidence="18" key="1">
    <citation type="submission" date="2021-06" db="EMBL/GenBank/DDBJ databases">
        <authorList>
            <person name="Hodson N. C."/>
            <person name="Mongue J. A."/>
            <person name="Jaron S. K."/>
        </authorList>
    </citation>
    <scope>NUCLEOTIDE SEQUENCE</scope>
</reference>
<dbReference type="InterPro" id="IPR003439">
    <property type="entry name" value="ABC_transporter-like_ATP-bd"/>
</dbReference>
<feature type="transmembrane region" description="Helical" evidence="15">
    <location>
        <begin position="208"/>
        <end position="226"/>
    </location>
</feature>
<dbReference type="GO" id="GO:0097254">
    <property type="term" value="P:renal tubular secretion"/>
    <property type="evidence" value="ECO:0007669"/>
    <property type="project" value="UniProtKB-ARBA"/>
</dbReference>
<evidence type="ECO:0000256" key="14">
    <source>
        <dbReference type="SAM" id="MobiDB-lite"/>
    </source>
</evidence>
<keyword evidence="5 15" id="KW-0812">Transmembrane</keyword>
<evidence type="ECO:0000256" key="5">
    <source>
        <dbReference type="ARBA" id="ARBA00022692"/>
    </source>
</evidence>
<comment type="subcellular location">
    <subcellularLocation>
        <location evidence="1">Membrane</location>
        <topology evidence="1">Multi-pass membrane protein</topology>
    </subcellularLocation>
</comment>
<comment type="catalytic activity">
    <reaction evidence="13">
        <text>ATP + H2O + xenobioticSide 1 = ADP + phosphate + xenobioticSide 2.</text>
        <dbReference type="EC" id="7.6.2.2"/>
    </reaction>
</comment>
<feature type="transmembrane region" description="Helical" evidence="15">
    <location>
        <begin position="66"/>
        <end position="89"/>
    </location>
</feature>
<evidence type="ECO:0000256" key="2">
    <source>
        <dbReference type="ARBA" id="ARBA00007577"/>
    </source>
</evidence>
<proteinExistence type="inferred from homology"/>
<feature type="transmembrane region" description="Helical" evidence="15">
    <location>
        <begin position="888"/>
        <end position="905"/>
    </location>
</feature>
<dbReference type="EMBL" id="CAJVCH010038519">
    <property type="protein sequence ID" value="CAG7716444.1"/>
    <property type="molecule type" value="Genomic_DNA"/>
</dbReference>
<evidence type="ECO:0000256" key="10">
    <source>
        <dbReference type="ARBA" id="ARBA00022989"/>
    </source>
</evidence>
<evidence type="ECO:0000256" key="1">
    <source>
        <dbReference type="ARBA" id="ARBA00004141"/>
    </source>
</evidence>
<keyword evidence="8" id="KW-0067">ATP-binding</keyword>
<evidence type="ECO:0000256" key="7">
    <source>
        <dbReference type="ARBA" id="ARBA00022741"/>
    </source>
</evidence>
<dbReference type="PROSITE" id="PS50929">
    <property type="entry name" value="ABC_TM1F"/>
    <property type="match status" value="2"/>
</dbReference>
<dbReference type="GO" id="GO:0008559">
    <property type="term" value="F:ABC-type xenobiotic transporter activity"/>
    <property type="evidence" value="ECO:0007669"/>
    <property type="project" value="UniProtKB-EC"/>
</dbReference>
<dbReference type="OrthoDB" id="6500128at2759"/>
<dbReference type="GO" id="GO:0005524">
    <property type="term" value="F:ATP binding"/>
    <property type="evidence" value="ECO:0007669"/>
    <property type="project" value="UniProtKB-KW"/>
</dbReference>
<evidence type="ECO:0000256" key="15">
    <source>
        <dbReference type="SAM" id="Phobius"/>
    </source>
</evidence>
<dbReference type="CDD" id="cd18578">
    <property type="entry name" value="ABC_6TM_Pgp_ABCB1_D2_like"/>
    <property type="match status" value="1"/>
</dbReference>
<dbReference type="PANTHER" id="PTHR43394:SF11">
    <property type="entry name" value="ATP-BINDING CASSETTE TRANSPORTER"/>
    <property type="match status" value="1"/>
</dbReference>
<evidence type="ECO:0000313" key="18">
    <source>
        <dbReference type="EMBL" id="CAG7716444.1"/>
    </source>
</evidence>
<dbReference type="GO" id="GO:0090374">
    <property type="term" value="P:oligopeptide export from mitochondrion"/>
    <property type="evidence" value="ECO:0007669"/>
    <property type="project" value="TreeGrafter"/>
</dbReference>
<dbReference type="Pfam" id="PF00005">
    <property type="entry name" value="ABC_tran"/>
    <property type="match status" value="2"/>
</dbReference>
<keyword evidence="12" id="KW-0325">Glycoprotein</keyword>
<dbReference type="FunFam" id="3.40.50.300:FF:000836">
    <property type="entry name" value="ABC transporter B family member 25"/>
    <property type="match status" value="1"/>
</dbReference>
<evidence type="ECO:0000256" key="13">
    <source>
        <dbReference type="ARBA" id="ARBA00034018"/>
    </source>
</evidence>
<dbReference type="CDD" id="cd18577">
    <property type="entry name" value="ABC_6TM_Pgp_ABCB1_D1_like"/>
    <property type="match status" value="1"/>
</dbReference>
<feature type="transmembrane region" description="Helical" evidence="15">
    <location>
        <begin position="864"/>
        <end position="882"/>
    </location>
</feature>
<evidence type="ECO:0000256" key="12">
    <source>
        <dbReference type="ARBA" id="ARBA00023180"/>
    </source>
</evidence>
<dbReference type="Proteomes" id="UP000708208">
    <property type="component" value="Unassembled WGS sequence"/>
</dbReference>
<dbReference type="GO" id="GO:0005743">
    <property type="term" value="C:mitochondrial inner membrane"/>
    <property type="evidence" value="ECO:0007669"/>
    <property type="project" value="TreeGrafter"/>
</dbReference>
<dbReference type="GO" id="GO:0015421">
    <property type="term" value="F:ABC-type oligopeptide transporter activity"/>
    <property type="evidence" value="ECO:0007669"/>
    <property type="project" value="TreeGrafter"/>
</dbReference>
<feature type="transmembrane region" description="Helical" evidence="15">
    <location>
        <begin position="311"/>
        <end position="334"/>
    </location>
</feature>
<dbReference type="InterPro" id="IPR039421">
    <property type="entry name" value="Type_1_exporter"/>
</dbReference>
<dbReference type="SMART" id="SM00382">
    <property type="entry name" value="AAA"/>
    <property type="match status" value="2"/>
</dbReference>
<keyword evidence="6" id="KW-0677">Repeat</keyword>
<dbReference type="PANTHER" id="PTHR43394">
    <property type="entry name" value="ATP-DEPENDENT PERMEASE MDL1, MITOCHONDRIAL"/>
    <property type="match status" value="1"/>
</dbReference>
<dbReference type="InterPro" id="IPR003593">
    <property type="entry name" value="AAA+_ATPase"/>
</dbReference>
<dbReference type="InterPro" id="IPR011527">
    <property type="entry name" value="ABC1_TM_dom"/>
</dbReference>
<evidence type="ECO:0000313" key="19">
    <source>
        <dbReference type="Proteomes" id="UP000708208"/>
    </source>
</evidence>
<feature type="transmembrane region" description="Helical" evidence="15">
    <location>
        <begin position="129"/>
        <end position="151"/>
    </location>
</feature>
<feature type="compositionally biased region" description="Basic residues" evidence="14">
    <location>
        <begin position="37"/>
        <end position="47"/>
    </location>
</feature>
<evidence type="ECO:0000256" key="11">
    <source>
        <dbReference type="ARBA" id="ARBA00023136"/>
    </source>
</evidence>
<dbReference type="InterPro" id="IPR017871">
    <property type="entry name" value="ABC_transporter-like_CS"/>
</dbReference>
<evidence type="ECO:0000256" key="3">
    <source>
        <dbReference type="ARBA" id="ARBA00012191"/>
    </source>
</evidence>
<keyword evidence="11 15" id="KW-0472">Membrane</keyword>
<evidence type="ECO:0000256" key="8">
    <source>
        <dbReference type="ARBA" id="ARBA00022840"/>
    </source>
</evidence>
<name>A0A8J2JLA8_9HEXA</name>
<dbReference type="FunFam" id="3.40.50.300:FF:000479">
    <property type="entry name" value="Multidrug resistance protein 1A"/>
    <property type="match status" value="1"/>
</dbReference>
<sequence length="1317" mass="147319">MKGQGINKKSWKKWSRRVTLGLSNAKKAAQSTENIPRHHRHHFRKKSEKPLRYPQLFRYTSKKDRFGLLFAIVCCMIIATGFPILNVLAANVSLLMVEGARGKLVCNRTSGTPVFQQNPVSADVLYERLVLYSILMTACGLLQFLGGYLSISIFNRIAKKQTYQIRIHYFTALLRQNIGWYDTRKNKSFTCHMEEDVRKVEQSIGEKLGLFIYYLCTSIFCLVIAVGYGWKLTLFIIAPYPLMAGLVFALESFQSTLTLKEQGYHSLAGEIAQEVIVNIKTVYAFSGQGKEMLRYGGCLDEAARYSRKRGLAASIGISLAWFFNFISYSIVIWYGSRLIIEDWKEVCEGQRSFRIDNLIAIVFNVLDVEFNVAQCVILMQIITQGRGAAAAIYSVIDRESEIDSLSRGGLQPEEPLLGKIEFIDVKFAYPARPRMPILDGVNVVIQPGMVVAVIGESGCGKSTCLHLLERFYDPSEGMIAVDGVDIREYNIKWYRSQVAVVNQEPILFNTTIAENVRYGCQTATQEEIENACILSNAHSFIVALPNKYDTIVGNRGSQLSGGQKQRLALARAFVQNAPIMLLDEVTSALDYKNEYLIHRAIFGEARHGKTIFLVTHSLQSVKAADLIIIIKDGQVLDAGSPKALGQKFQAYTDEEEVNQDFLDSYGVDNVDLQDSTTIMNSSESEITLHRLVMLHTPPPTPPFIERQKKEYSRQIRLLSGIKSIIKIIWMNRRDWPLMFIGVLMSIAHGFVLPLTAYLFDEGYELFFNSYNLDADSAEHHANYLVTKVIILGSVSAVAIFFGLLCFCVTGDRTANRLRKTVFAALMKQELAWFQKPENNVGALCSRLSEDAAIIHEATGSQMETFIQTLTTIVISVGFSFYIQPTLAAVAVIFVPVILVASFWNGKMVENQESDAKILHEQASNIGYQAVSNIRSVASLCLEDLFIENFTRELMKSYRKSLKQAHILGIVFGLSQGIMCIAYAGILFYGSYLVQEGGINFAVVFTTGELLIWTMLETGQTLAYLPSYNRAKVAAGRMFIIINRQSPMQKEHQGQEIDNCNGKLEFENVDFSYSNRPSFKVLENLTWDAEPNSNVAIIGPSGSGKSTVIEMILRYYDPTSGAVLLDDTDIRAINIDSVRAQMAIVSQEPGLFDLTIAENIAYGDNSREVTMEEIEAAAACALAHDFIVKLPEGYSTRVGDRGTQLSGGQKQRLAIARALVRNPRILLLDEATSALDRRNENNVQQALDFAETERTCIKIAHHLYHIKNADKIVVVNAGKVAEQGTHDELLQNRGIYWKLWSIQEGDAGVRGVAKLHTQ</sequence>
<keyword evidence="7" id="KW-0547">Nucleotide-binding</keyword>
<feature type="transmembrane region" description="Helical" evidence="15">
    <location>
        <begin position="964"/>
        <end position="991"/>
    </location>
</feature>
<feature type="domain" description="ABC transporter" evidence="16">
    <location>
        <begin position="1063"/>
        <end position="1301"/>
    </location>
</feature>
<keyword evidence="19" id="KW-1185">Reference proteome</keyword>
<keyword evidence="10 15" id="KW-1133">Transmembrane helix</keyword>
<gene>
    <name evidence="18" type="ORF">AFUS01_LOCUS5953</name>
</gene>
<organism evidence="18 19">
    <name type="scientific">Allacma fusca</name>
    <dbReference type="NCBI Taxonomy" id="39272"/>
    <lineage>
        <taxon>Eukaryota</taxon>
        <taxon>Metazoa</taxon>
        <taxon>Ecdysozoa</taxon>
        <taxon>Arthropoda</taxon>
        <taxon>Hexapoda</taxon>
        <taxon>Collembola</taxon>
        <taxon>Symphypleona</taxon>
        <taxon>Sminthuridae</taxon>
        <taxon>Allacma</taxon>
    </lineage>
</organism>
<keyword evidence="4" id="KW-0813">Transport</keyword>
<keyword evidence="9" id="KW-1278">Translocase</keyword>
<comment type="similarity">
    <text evidence="2">Belongs to the ABC transporter superfamily. ABCB family. Multidrug resistance exporter (TC 3.A.1.201) subfamily.</text>
</comment>
<evidence type="ECO:0000256" key="4">
    <source>
        <dbReference type="ARBA" id="ARBA00022448"/>
    </source>
</evidence>
<dbReference type="PROSITE" id="PS50893">
    <property type="entry name" value="ABC_TRANSPORTER_2"/>
    <property type="match status" value="2"/>
</dbReference>
<evidence type="ECO:0000256" key="9">
    <source>
        <dbReference type="ARBA" id="ARBA00022967"/>
    </source>
</evidence>
<dbReference type="Pfam" id="PF00664">
    <property type="entry name" value="ABC_membrane"/>
    <property type="match status" value="2"/>
</dbReference>
<dbReference type="EC" id="7.6.2.2" evidence="3"/>
<comment type="caution">
    <text evidence="18">The sequence shown here is derived from an EMBL/GenBank/DDBJ whole genome shotgun (WGS) entry which is preliminary data.</text>
</comment>
<accession>A0A8J2JLA8</accession>
<protein>
    <recommendedName>
        <fullName evidence="3">ABC-type xenobiotic transporter</fullName>
        <ecNumber evidence="3">7.6.2.2</ecNumber>
    </recommendedName>
</protein>
<evidence type="ECO:0000259" key="17">
    <source>
        <dbReference type="PROSITE" id="PS50929"/>
    </source>
</evidence>
<feature type="domain" description="ABC transporter" evidence="16">
    <location>
        <begin position="420"/>
        <end position="657"/>
    </location>
</feature>
<dbReference type="GO" id="GO:0017085">
    <property type="term" value="P:response to insecticide"/>
    <property type="evidence" value="ECO:0007669"/>
    <property type="project" value="UniProtKB-ARBA"/>
</dbReference>
<evidence type="ECO:0000256" key="6">
    <source>
        <dbReference type="ARBA" id="ARBA00022737"/>
    </source>
</evidence>
<feature type="transmembrane region" description="Helical" evidence="15">
    <location>
        <begin position="735"/>
        <end position="759"/>
    </location>
</feature>
<dbReference type="PROSITE" id="PS00211">
    <property type="entry name" value="ABC_TRANSPORTER_1"/>
    <property type="match status" value="2"/>
</dbReference>
<feature type="transmembrane region" description="Helical" evidence="15">
    <location>
        <begin position="788"/>
        <end position="809"/>
    </location>
</feature>